<evidence type="ECO:0000313" key="1">
    <source>
        <dbReference type="EMBL" id="GAA0925173.1"/>
    </source>
</evidence>
<dbReference type="EMBL" id="BAAAHQ010000011">
    <property type="protein sequence ID" value="GAA0925173.1"/>
    <property type="molecule type" value="Genomic_DNA"/>
</dbReference>
<reference evidence="1 2" key="1">
    <citation type="journal article" date="2019" name="Int. J. Syst. Evol. Microbiol.">
        <title>The Global Catalogue of Microorganisms (GCM) 10K type strain sequencing project: providing services to taxonomists for standard genome sequencing and annotation.</title>
        <authorList>
            <consortium name="The Broad Institute Genomics Platform"/>
            <consortium name="The Broad Institute Genome Sequencing Center for Infectious Disease"/>
            <person name="Wu L."/>
            <person name="Ma J."/>
        </authorList>
    </citation>
    <scope>NUCLEOTIDE SEQUENCE [LARGE SCALE GENOMIC DNA]</scope>
    <source>
        <strain evidence="1 2">JCM 11136</strain>
    </source>
</reference>
<dbReference type="RefSeq" id="WP_343950114.1">
    <property type="nucleotide sequence ID" value="NZ_BAAAHQ010000011.1"/>
</dbReference>
<gene>
    <name evidence="1" type="ORF">GCM10009560_26480</name>
</gene>
<evidence type="ECO:0000313" key="2">
    <source>
        <dbReference type="Proteomes" id="UP001501578"/>
    </source>
</evidence>
<proteinExistence type="predicted"/>
<accession>A0ABN1PAD9</accession>
<organism evidence="1 2">
    <name type="scientific">Nonomuraea longicatena</name>
    <dbReference type="NCBI Taxonomy" id="83682"/>
    <lineage>
        <taxon>Bacteria</taxon>
        <taxon>Bacillati</taxon>
        <taxon>Actinomycetota</taxon>
        <taxon>Actinomycetes</taxon>
        <taxon>Streptosporangiales</taxon>
        <taxon>Streptosporangiaceae</taxon>
        <taxon>Nonomuraea</taxon>
    </lineage>
</organism>
<protein>
    <submittedName>
        <fullName evidence="1">Uncharacterized protein</fullName>
    </submittedName>
</protein>
<name>A0ABN1PAD9_9ACTN</name>
<comment type="caution">
    <text evidence="1">The sequence shown here is derived from an EMBL/GenBank/DDBJ whole genome shotgun (WGS) entry which is preliminary data.</text>
</comment>
<keyword evidence="2" id="KW-1185">Reference proteome</keyword>
<sequence>MDAEVVAAVISALLGGAAGEVGRSAWSSLTGLVRRRFGDGSAEAAALESAESADSQRVIDLMVERGGADPVFGETLTTWARETQPLLGQTIHNTNTITGGTQTGPVIQTAYIGSLNFGGPQQ</sequence>
<dbReference type="Proteomes" id="UP001501578">
    <property type="component" value="Unassembled WGS sequence"/>
</dbReference>